<accession>A0A3N1HJI0</accession>
<evidence type="ECO:0000256" key="5">
    <source>
        <dbReference type="PROSITE-ProRule" id="PRU01240"/>
    </source>
</evidence>
<dbReference type="AlphaFoldDB" id="A0A3N1HJI0"/>
<dbReference type="Proteomes" id="UP000268727">
    <property type="component" value="Unassembled WGS sequence"/>
</dbReference>
<protein>
    <submittedName>
        <fullName evidence="8">Subtilase family protein</fullName>
    </submittedName>
</protein>
<keyword evidence="2" id="KW-0645">Protease</keyword>
<dbReference type="EMBL" id="RJKM01000001">
    <property type="protein sequence ID" value="ROP42656.1"/>
    <property type="molecule type" value="Genomic_DNA"/>
</dbReference>
<feature type="compositionally biased region" description="Basic and acidic residues" evidence="6">
    <location>
        <begin position="152"/>
        <end position="166"/>
    </location>
</feature>
<dbReference type="RefSeq" id="WP_246038254.1">
    <property type="nucleotide sequence ID" value="NZ_RJKM01000001.1"/>
</dbReference>
<evidence type="ECO:0000313" key="8">
    <source>
        <dbReference type="EMBL" id="ROP42656.1"/>
    </source>
</evidence>
<gene>
    <name evidence="8" type="ORF">EDD40_8164</name>
</gene>
<dbReference type="InterPro" id="IPR036852">
    <property type="entry name" value="Peptidase_S8/S53_dom_sf"/>
</dbReference>
<dbReference type="InterPro" id="IPR023827">
    <property type="entry name" value="Peptidase_S8_Asp-AS"/>
</dbReference>
<keyword evidence="9" id="KW-1185">Reference proteome</keyword>
<evidence type="ECO:0000256" key="6">
    <source>
        <dbReference type="SAM" id="MobiDB-lite"/>
    </source>
</evidence>
<keyword evidence="3" id="KW-0378">Hydrolase</keyword>
<organism evidence="8 9">
    <name type="scientific">Saccharothrix texasensis</name>
    <dbReference type="NCBI Taxonomy" id="103734"/>
    <lineage>
        <taxon>Bacteria</taxon>
        <taxon>Bacillati</taxon>
        <taxon>Actinomycetota</taxon>
        <taxon>Actinomycetes</taxon>
        <taxon>Pseudonocardiales</taxon>
        <taxon>Pseudonocardiaceae</taxon>
        <taxon>Saccharothrix</taxon>
    </lineage>
</organism>
<evidence type="ECO:0000256" key="1">
    <source>
        <dbReference type="ARBA" id="ARBA00011073"/>
    </source>
</evidence>
<dbReference type="Gene3D" id="3.40.50.200">
    <property type="entry name" value="Peptidase S8/S53 domain"/>
    <property type="match status" value="1"/>
</dbReference>
<evidence type="ECO:0000256" key="2">
    <source>
        <dbReference type="ARBA" id="ARBA00022670"/>
    </source>
</evidence>
<dbReference type="GO" id="GO:0004252">
    <property type="term" value="F:serine-type endopeptidase activity"/>
    <property type="evidence" value="ECO:0007669"/>
    <property type="project" value="InterPro"/>
</dbReference>
<evidence type="ECO:0000313" key="9">
    <source>
        <dbReference type="Proteomes" id="UP000268727"/>
    </source>
</evidence>
<dbReference type="PANTHER" id="PTHR43399:SF4">
    <property type="entry name" value="CELL WALL-ASSOCIATED PROTEASE"/>
    <property type="match status" value="1"/>
</dbReference>
<comment type="similarity">
    <text evidence="1 5">Belongs to the peptidase S8 family.</text>
</comment>
<name>A0A3N1HJI0_9PSEU</name>
<keyword evidence="4" id="KW-0720">Serine protease</keyword>
<proteinExistence type="inferred from homology"/>
<dbReference type="PANTHER" id="PTHR43399">
    <property type="entry name" value="SUBTILISIN-RELATED"/>
    <property type="match status" value="1"/>
</dbReference>
<dbReference type="SUPFAM" id="SSF52743">
    <property type="entry name" value="Subtilisin-like"/>
    <property type="match status" value="1"/>
</dbReference>
<dbReference type="PROSITE" id="PS00136">
    <property type="entry name" value="SUBTILASE_ASP"/>
    <property type="match status" value="1"/>
</dbReference>
<dbReference type="InterPro" id="IPR051048">
    <property type="entry name" value="Peptidase_S8/S53_subtilisin"/>
</dbReference>
<sequence length="172" mass="17978">MRFAQRLDEHGDLHVLPTDVLGDVRSGVLDDRLFDVTALIRAGYDDRSTRVTPLIVTSTGPVVAGEPLPGIGAPRAWQSGHTGAGAKVAVLDTGVDPTHPDLVGAVVESRDFTDSPDADDHVGHGTHVAATITGSGRYQGVAPDSAVLNGKVLDDHGGGYESEWRARSPTPT</sequence>
<dbReference type="Pfam" id="PF00082">
    <property type="entry name" value="Peptidase_S8"/>
    <property type="match status" value="1"/>
</dbReference>
<evidence type="ECO:0000256" key="3">
    <source>
        <dbReference type="ARBA" id="ARBA00022801"/>
    </source>
</evidence>
<dbReference type="InterPro" id="IPR000209">
    <property type="entry name" value="Peptidase_S8/S53_dom"/>
</dbReference>
<dbReference type="GO" id="GO:0006508">
    <property type="term" value="P:proteolysis"/>
    <property type="evidence" value="ECO:0007669"/>
    <property type="project" value="UniProtKB-KW"/>
</dbReference>
<reference evidence="8 9" key="1">
    <citation type="submission" date="2018-11" db="EMBL/GenBank/DDBJ databases">
        <title>Sequencing the genomes of 1000 actinobacteria strains.</title>
        <authorList>
            <person name="Klenk H.-P."/>
        </authorList>
    </citation>
    <scope>NUCLEOTIDE SEQUENCE [LARGE SCALE GENOMIC DNA]</scope>
    <source>
        <strain evidence="8 9">DSM 44231</strain>
    </source>
</reference>
<comment type="caution">
    <text evidence="8">The sequence shown here is derived from an EMBL/GenBank/DDBJ whole genome shotgun (WGS) entry which is preliminary data.</text>
</comment>
<dbReference type="PROSITE" id="PS51892">
    <property type="entry name" value="SUBTILASE"/>
    <property type="match status" value="1"/>
</dbReference>
<dbReference type="PRINTS" id="PR00723">
    <property type="entry name" value="SUBTILISIN"/>
</dbReference>
<dbReference type="InterPro" id="IPR015500">
    <property type="entry name" value="Peptidase_S8_subtilisin-rel"/>
</dbReference>
<comment type="caution">
    <text evidence="5">Lacks conserved residue(s) required for the propagation of feature annotation.</text>
</comment>
<evidence type="ECO:0000256" key="4">
    <source>
        <dbReference type="ARBA" id="ARBA00022825"/>
    </source>
</evidence>
<evidence type="ECO:0000259" key="7">
    <source>
        <dbReference type="Pfam" id="PF00082"/>
    </source>
</evidence>
<feature type="region of interest" description="Disordered" evidence="6">
    <location>
        <begin position="149"/>
        <end position="172"/>
    </location>
</feature>
<feature type="domain" description="Peptidase S8/S53" evidence="7">
    <location>
        <begin position="83"/>
        <end position="162"/>
    </location>
</feature>